<name>A0A136J2B0_9PEZI</name>
<dbReference type="GO" id="GO:0004565">
    <property type="term" value="F:beta-galactosidase activity"/>
    <property type="evidence" value="ECO:0007669"/>
    <property type="project" value="UniProtKB-EC"/>
</dbReference>
<dbReference type="SMART" id="SM01029">
    <property type="entry name" value="BetaGal_dom2"/>
    <property type="match status" value="1"/>
</dbReference>
<evidence type="ECO:0000256" key="2">
    <source>
        <dbReference type="ARBA" id="ARBA00004613"/>
    </source>
</evidence>
<dbReference type="EMBL" id="KQ964250">
    <property type="protein sequence ID" value="KXJ91390.1"/>
    <property type="molecule type" value="Genomic_DNA"/>
</dbReference>
<evidence type="ECO:0000256" key="7">
    <source>
        <dbReference type="ARBA" id="ARBA00022801"/>
    </source>
</evidence>
<dbReference type="InterPro" id="IPR025972">
    <property type="entry name" value="BetaGal_dom3"/>
</dbReference>
<comment type="catalytic activity">
    <reaction evidence="1 13">
        <text>Hydrolysis of terminal non-reducing beta-D-galactose residues in beta-D-galactosides.</text>
        <dbReference type="EC" id="3.2.1.23"/>
    </reaction>
</comment>
<dbReference type="Gene3D" id="2.60.390.10">
    <property type="entry name" value="Beta-galactosidase, domain 3"/>
    <property type="match status" value="1"/>
</dbReference>
<feature type="signal peptide" evidence="15">
    <location>
        <begin position="1"/>
        <end position="20"/>
    </location>
</feature>
<evidence type="ECO:0000256" key="15">
    <source>
        <dbReference type="SAM" id="SignalP"/>
    </source>
</evidence>
<dbReference type="SUPFAM" id="SSF51011">
    <property type="entry name" value="Glycosyl hydrolase domain"/>
    <property type="match status" value="1"/>
</dbReference>
<dbReference type="Pfam" id="PF13364">
    <property type="entry name" value="BetaGal_ABD2"/>
    <property type="match status" value="2"/>
</dbReference>
<evidence type="ECO:0000313" key="17">
    <source>
        <dbReference type="EMBL" id="KXJ91390.1"/>
    </source>
</evidence>
<evidence type="ECO:0000256" key="9">
    <source>
        <dbReference type="ARBA" id="ARBA00023180"/>
    </source>
</evidence>
<dbReference type="Gene3D" id="2.60.120.260">
    <property type="entry name" value="Galactose-binding domain-like"/>
    <property type="match status" value="2"/>
</dbReference>
<sequence length="995" mass="110741">MLFSKIGVIPLLGLSWLSSAQILNVDSRSNAHSKRQQDIVTWDDKSLMINGERLMIFSAEFHPFRLPVPSLWLDVLQKIKALGYTCVSFYVDWHLLEGKQGEFRADGIFDLQPLFDAAKEAGLYLIARPGPYINAEVSGGGYPGWVQRVQGRLRTNDAAYLEATANYSANIGRIIAENQITKGGPVILYQPENEYQSFVKGYNAPDYEYWENVKKQFEDAGIVVPSINNEAHMNGYITTSTPANVDIYGHDSYPVGFDCTRPDIWPTPLATDWLAKNNKLAPDSPYALLEFQGGGFQPPGGKGFEACAILTNHEFERVVYKNNYAVGATIFNIYMTFGGTNWGNLGHAEGYTSYDYGSPITEERLVWREKYSEMKLQANFFHVSPAYLVADRFNSSLDWTNNPAITVTPGMTKTTKFYISRHTQYNSTQTVAYKLKVKTAKYGELSVPQMSDSLSLTRRDSKIHLSDYPVGDHNLVYSTAEVFTWKKYGDKTVLVVYGGPNEVHELAVEGHTPSQCELLSGSGVKIESKGGYVVANWAVTSERKVVRIGTLTVYMLNRNEAYNFYVPPVAKQIGLSEVIVKAGYLIRTVEVSSKSLNFVGDLNSTTTLEVIGGAPSSLKMLKFNGKSLKFKQDKNGVVTAKVAFAAPKMQVPKLGKLKWKKIDTLPELSSSYSDAAWTRADLKKTYNIAHPLRTPTSLYGGDYGYHTRTLIFRGEFTANSQEKDFSIYTQGGMAFGSTVWLNDEFVGSYLGGSTWESYNYTSKYTLPSRLENGKRYTFTVVVDNMGLDGNYVIPEDRQKRPRGIIDYDLSGHTKSDISWKLTGNLGGENYLDKVRGPLNEGGLWVERHGYHLPAPPTKDWANSRGPTEGIEKPGITFYSTSFDLDLPKGYDIPLSFTFANSTAAGTKAYRAQLFVNGYQFGTVVSNIGPQTRFPVPQGILDFNGKNYVGVSVWALEKGGAKVEGLELEVGMMTATSFDKIKNAPVPKWELRKGAY</sequence>
<dbReference type="PANTHER" id="PTHR23421">
    <property type="entry name" value="BETA-GALACTOSIDASE RELATED"/>
    <property type="match status" value="1"/>
</dbReference>
<reference evidence="18" key="1">
    <citation type="submission" date="2016-02" db="EMBL/GenBank/DDBJ databases">
        <title>Draft genome sequence of Microdochium bolleyi, a fungal endophyte of beachgrass.</title>
        <authorList>
            <consortium name="DOE Joint Genome Institute"/>
            <person name="David A.S."/>
            <person name="May G."/>
            <person name="Haridas S."/>
            <person name="Lim J."/>
            <person name="Wang M."/>
            <person name="Labutti K."/>
            <person name="Lipzen A."/>
            <person name="Barry K."/>
            <person name="Grigoriev I.V."/>
        </authorList>
    </citation>
    <scope>NUCLEOTIDE SEQUENCE [LARGE SCALE GENOMIC DNA]</scope>
    <source>
        <strain evidence="18">J235TASD1</strain>
    </source>
</reference>
<dbReference type="GO" id="GO:0005576">
    <property type="term" value="C:extracellular region"/>
    <property type="evidence" value="ECO:0007669"/>
    <property type="project" value="UniProtKB-SubCell"/>
</dbReference>
<dbReference type="Gene3D" id="3.20.20.80">
    <property type="entry name" value="Glycosidases"/>
    <property type="match status" value="1"/>
</dbReference>
<dbReference type="SUPFAM" id="SSF117100">
    <property type="entry name" value="Beta-galactosidase LacA, domain 3"/>
    <property type="match status" value="1"/>
</dbReference>
<protein>
    <recommendedName>
        <fullName evidence="4 13">Beta-galactosidase</fullName>
        <ecNumber evidence="4 13">3.2.1.23</ecNumber>
    </recommendedName>
</protein>
<evidence type="ECO:0000256" key="11">
    <source>
        <dbReference type="ARBA" id="ARBA00023295"/>
    </source>
</evidence>
<comment type="similarity">
    <text evidence="3 14">Belongs to the glycosyl hydrolase 35 family.</text>
</comment>
<dbReference type="OrthoDB" id="1657402at2759"/>
<gene>
    <name evidence="17" type="ORF">Micbo1qcDRAFT_204639</name>
</gene>
<dbReference type="PROSITE" id="PS01182">
    <property type="entry name" value="GLYCOSYL_HYDROL_F35"/>
    <property type="match status" value="1"/>
</dbReference>
<keyword evidence="10" id="KW-0119">Carbohydrate metabolism</keyword>
<evidence type="ECO:0000256" key="10">
    <source>
        <dbReference type="ARBA" id="ARBA00023277"/>
    </source>
</evidence>
<dbReference type="FunFam" id="2.102.20.10:FF:000001">
    <property type="entry name" value="Beta-galactosidase A"/>
    <property type="match status" value="1"/>
</dbReference>
<dbReference type="InParanoid" id="A0A136J2B0"/>
<dbReference type="InterPro" id="IPR001944">
    <property type="entry name" value="Glycoside_Hdrlase_35"/>
</dbReference>
<keyword evidence="12" id="KW-0624">Polysaccharide degradation</keyword>
<dbReference type="Proteomes" id="UP000070501">
    <property type="component" value="Unassembled WGS sequence"/>
</dbReference>
<dbReference type="InterPro" id="IPR036833">
    <property type="entry name" value="BetaGal_dom3_sf"/>
</dbReference>
<dbReference type="InterPro" id="IPR025300">
    <property type="entry name" value="BetaGal_jelly_roll_dom"/>
</dbReference>
<dbReference type="Gene3D" id="2.102.20.10">
    <property type="entry name" value="Beta-galactosidase, domain 2"/>
    <property type="match status" value="1"/>
</dbReference>
<accession>A0A136J2B0</accession>
<evidence type="ECO:0000256" key="1">
    <source>
        <dbReference type="ARBA" id="ARBA00001412"/>
    </source>
</evidence>
<keyword evidence="6 15" id="KW-0732">Signal</keyword>
<dbReference type="STRING" id="196109.A0A136J2B0"/>
<evidence type="ECO:0000313" key="18">
    <source>
        <dbReference type="Proteomes" id="UP000070501"/>
    </source>
</evidence>
<keyword evidence="11 13" id="KW-0326">Glycosidase</keyword>
<feature type="domain" description="Beta-galactosidase" evidence="16">
    <location>
        <begin position="387"/>
        <end position="564"/>
    </location>
</feature>
<dbReference type="InterPro" id="IPR018954">
    <property type="entry name" value="Betagal_dom2"/>
</dbReference>
<dbReference type="Pfam" id="PF01301">
    <property type="entry name" value="Glyco_hydro_35"/>
    <property type="match status" value="1"/>
</dbReference>
<dbReference type="SUPFAM" id="SSF51445">
    <property type="entry name" value="(Trans)glycosidases"/>
    <property type="match status" value="1"/>
</dbReference>
<dbReference type="FunFam" id="2.60.120.260:FF:000088">
    <property type="entry name" value="Beta-galactosidase A"/>
    <property type="match status" value="1"/>
</dbReference>
<evidence type="ECO:0000256" key="5">
    <source>
        <dbReference type="ARBA" id="ARBA00022525"/>
    </source>
</evidence>
<proteinExistence type="inferred from homology"/>
<organism evidence="17 18">
    <name type="scientific">Microdochium bolleyi</name>
    <dbReference type="NCBI Taxonomy" id="196109"/>
    <lineage>
        <taxon>Eukaryota</taxon>
        <taxon>Fungi</taxon>
        <taxon>Dikarya</taxon>
        <taxon>Ascomycota</taxon>
        <taxon>Pezizomycotina</taxon>
        <taxon>Sordariomycetes</taxon>
        <taxon>Xylariomycetidae</taxon>
        <taxon>Xylariales</taxon>
        <taxon>Microdochiaceae</taxon>
        <taxon>Microdochium</taxon>
    </lineage>
</organism>
<evidence type="ECO:0000256" key="14">
    <source>
        <dbReference type="RuleBase" id="RU003679"/>
    </source>
</evidence>
<comment type="subcellular location">
    <subcellularLocation>
        <location evidence="2">Secreted</location>
    </subcellularLocation>
</comment>
<evidence type="ECO:0000256" key="3">
    <source>
        <dbReference type="ARBA" id="ARBA00009809"/>
    </source>
</evidence>
<dbReference type="FunFam" id="3.20.20.80:FF:000040">
    <property type="entry name" value="Beta-galactosidase A"/>
    <property type="match status" value="1"/>
</dbReference>
<keyword evidence="7 13" id="KW-0378">Hydrolase</keyword>
<evidence type="ECO:0000256" key="8">
    <source>
        <dbReference type="ARBA" id="ARBA00023157"/>
    </source>
</evidence>
<evidence type="ECO:0000256" key="6">
    <source>
        <dbReference type="ARBA" id="ARBA00022729"/>
    </source>
</evidence>
<dbReference type="FunFam" id="2.60.120.260:FF:000065">
    <property type="entry name" value="Beta-galactosidase A"/>
    <property type="match status" value="1"/>
</dbReference>
<dbReference type="GO" id="GO:0000272">
    <property type="term" value="P:polysaccharide catabolic process"/>
    <property type="evidence" value="ECO:0007669"/>
    <property type="project" value="UniProtKB-KW"/>
</dbReference>
<dbReference type="InterPro" id="IPR037110">
    <property type="entry name" value="Betagal_dom2_sf"/>
</dbReference>
<dbReference type="SUPFAM" id="SSF49785">
    <property type="entry name" value="Galactose-binding domain-like"/>
    <property type="match status" value="2"/>
</dbReference>
<dbReference type="InterPro" id="IPR031330">
    <property type="entry name" value="Gly_Hdrlase_35_cat"/>
</dbReference>
<evidence type="ECO:0000256" key="13">
    <source>
        <dbReference type="RuleBase" id="RU000675"/>
    </source>
</evidence>
<keyword evidence="9" id="KW-0325">Glycoprotein</keyword>
<evidence type="ECO:0000259" key="16">
    <source>
        <dbReference type="SMART" id="SM01029"/>
    </source>
</evidence>
<keyword evidence="8" id="KW-1015">Disulfide bond</keyword>
<keyword evidence="18" id="KW-1185">Reference proteome</keyword>
<evidence type="ECO:0000256" key="4">
    <source>
        <dbReference type="ARBA" id="ARBA00012756"/>
    </source>
</evidence>
<evidence type="ECO:0000256" key="12">
    <source>
        <dbReference type="ARBA" id="ARBA00023326"/>
    </source>
</evidence>
<dbReference type="AlphaFoldDB" id="A0A136J2B0"/>
<dbReference type="PRINTS" id="PR00742">
    <property type="entry name" value="GLHYDRLASE35"/>
</dbReference>
<keyword evidence="5" id="KW-0964">Secreted</keyword>
<dbReference type="InterPro" id="IPR019801">
    <property type="entry name" value="Glyco_hydro_35_CS"/>
</dbReference>
<dbReference type="InterPro" id="IPR008979">
    <property type="entry name" value="Galactose-bd-like_sf"/>
</dbReference>
<dbReference type="Pfam" id="PF13363">
    <property type="entry name" value="BetaGal_dom3"/>
    <property type="match status" value="1"/>
</dbReference>
<dbReference type="InterPro" id="IPR017853">
    <property type="entry name" value="GH"/>
</dbReference>
<feature type="chain" id="PRO_5007293387" description="Beta-galactosidase" evidence="15">
    <location>
        <begin position="21"/>
        <end position="995"/>
    </location>
</feature>
<dbReference type="Pfam" id="PF10435">
    <property type="entry name" value="BetaGal_dom2"/>
    <property type="match status" value="1"/>
</dbReference>
<dbReference type="EC" id="3.2.1.23" evidence="4 13"/>